<feature type="compositionally biased region" description="Polar residues" evidence="1">
    <location>
        <begin position="200"/>
        <end position="223"/>
    </location>
</feature>
<comment type="caution">
    <text evidence="3">The sequence shown here is derived from an EMBL/GenBank/DDBJ whole genome shotgun (WGS) entry which is preliminary data.</text>
</comment>
<feature type="transmembrane region" description="Helical" evidence="2">
    <location>
        <begin position="95"/>
        <end position="116"/>
    </location>
</feature>
<reference evidence="3 4" key="1">
    <citation type="submission" date="2015-09" db="EMBL/GenBank/DDBJ databases">
        <title>Host preference determinants of Valsa canker pathogens revealed by comparative genomics.</title>
        <authorList>
            <person name="Yin Z."/>
            <person name="Huang L."/>
        </authorList>
    </citation>
    <scope>NUCLEOTIDE SEQUENCE [LARGE SCALE GENOMIC DNA]</scope>
    <source>
        <strain evidence="3 4">SXYLt</strain>
    </source>
</reference>
<evidence type="ECO:0000313" key="3">
    <source>
        <dbReference type="EMBL" id="ROW06704.1"/>
    </source>
</evidence>
<proteinExistence type="predicted"/>
<feature type="region of interest" description="Disordered" evidence="1">
    <location>
        <begin position="199"/>
        <end position="223"/>
    </location>
</feature>
<dbReference type="EMBL" id="LKEB01000041">
    <property type="protein sequence ID" value="ROW06704.1"/>
    <property type="molecule type" value="Genomic_DNA"/>
</dbReference>
<evidence type="ECO:0000256" key="2">
    <source>
        <dbReference type="SAM" id="Phobius"/>
    </source>
</evidence>
<organism evidence="3 4">
    <name type="scientific">Cytospora leucostoma</name>
    <dbReference type="NCBI Taxonomy" id="1230097"/>
    <lineage>
        <taxon>Eukaryota</taxon>
        <taxon>Fungi</taxon>
        <taxon>Dikarya</taxon>
        <taxon>Ascomycota</taxon>
        <taxon>Pezizomycotina</taxon>
        <taxon>Sordariomycetes</taxon>
        <taxon>Sordariomycetidae</taxon>
        <taxon>Diaporthales</taxon>
        <taxon>Cytosporaceae</taxon>
        <taxon>Cytospora</taxon>
    </lineage>
</organism>
<gene>
    <name evidence="3" type="ORF">VPNG_06695</name>
</gene>
<evidence type="ECO:0000256" key="1">
    <source>
        <dbReference type="SAM" id="MobiDB-lite"/>
    </source>
</evidence>
<keyword evidence="2" id="KW-0472">Membrane</keyword>
<dbReference type="InParanoid" id="A0A423WU10"/>
<keyword evidence="2" id="KW-0812">Transmembrane</keyword>
<name>A0A423WU10_9PEZI</name>
<protein>
    <submittedName>
        <fullName evidence="3">Uncharacterized protein</fullName>
    </submittedName>
</protein>
<accession>A0A423WU10</accession>
<keyword evidence="2" id="KW-1133">Transmembrane helix</keyword>
<dbReference type="OrthoDB" id="5233121at2759"/>
<dbReference type="Proteomes" id="UP000285146">
    <property type="component" value="Unassembled WGS sequence"/>
</dbReference>
<keyword evidence="4" id="KW-1185">Reference proteome</keyword>
<dbReference type="AlphaFoldDB" id="A0A423WU10"/>
<evidence type="ECO:0000313" key="4">
    <source>
        <dbReference type="Proteomes" id="UP000285146"/>
    </source>
</evidence>
<sequence>MARVIGGVQGLTWVTASTTRNPQDHVTTITVTEEESTGTTTPTLTSESGLVTAAAGTASSSMTLVYVYTESYARTLPTSPSSSSRHHVSGLPPGAIAGIVIGSVMFLIILILIVFCSSRRFARRKRLEASLSTDTTGLARSRVMFSSGRTTIASTGPPPQELATQFNKHEIDGKDRPIEVVGSPLYPAELQAGNVFVDGKSSTGSSHGLCETSQQSIDSRFPT</sequence>